<evidence type="ECO:0000256" key="4">
    <source>
        <dbReference type="ARBA" id="ARBA00022679"/>
    </source>
</evidence>
<evidence type="ECO:0000256" key="2">
    <source>
        <dbReference type="ARBA" id="ARBA00006739"/>
    </source>
</evidence>
<accession>A0AAE6IJE3</accession>
<dbReference type="SUPFAM" id="SSF53448">
    <property type="entry name" value="Nucleotide-diphospho-sugar transferases"/>
    <property type="match status" value="1"/>
</dbReference>
<dbReference type="Pfam" id="PF00535">
    <property type="entry name" value="Glycos_transf_2"/>
    <property type="match status" value="1"/>
</dbReference>
<dbReference type="PANTHER" id="PTHR43179:SF12">
    <property type="entry name" value="GALACTOFURANOSYLTRANSFERASE GLFT2"/>
    <property type="match status" value="1"/>
</dbReference>
<organism evidence="6 7">
    <name type="scientific">Leuconostoc carnosum</name>
    <dbReference type="NCBI Taxonomy" id="1252"/>
    <lineage>
        <taxon>Bacteria</taxon>
        <taxon>Bacillati</taxon>
        <taxon>Bacillota</taxon>
        <taxon>Bacilli</taxon>
        <taxon>Lactobacillales</taxon>
        <taxon>Lactobacillaceae</taxon>
        <taxon>Leuconostoc</taxon>
    </lineage>
</organism>
<evidence type="ECO:0000313" key="6">
    <source>
        <dbReference type="EMBL" id="QEA32954.1"/>
    </source>
</evidence>
<dbReference type="GO" id="GO:0016757">
    <property type="term" value="F:glycosyltransferase activity"/>
    <property type="evidence" value="ECO:0007669"/>
    <property type="project" value="UniProtKB-KW"/>
</dbReference>
<dbReference type="InterPro" id="IPR001173">
    <property type="entry name" value="Glyco_trans_2-like"/>
</dbReference>
<dbReference type="PANTHER" id="PTHR43179">
    <property type="entry name" value="RHAMNOSYLTRANSFERASE WBBL"/>
    <property type="match status" value="1"/>
</dbReference>
<dbReference type="GeneID" id="61186450"/>
<dbReference type="Proteomes" id="UP000321332">
    <property type="component" value="Chromosome"/>
</dbReference>
<keyword evidence="4" id="KW-0808">Transferase</keyword>
<comment type="pathway">
    <text evidence="1">Cell wall biogenesis; cell wall polysaccharide biosynthesis.</text>
</comment>
<gene>
    <name evidence="6" type="ORF">FGL89_01760</name>
</gene>
<evidence type="ECO:0000256" key="3">
    <source>
        <dbReference type="ARBA" id="ARBA00022676"/>
    </source>
</evidence>
<dbReference type="AlphaFoldDB" id="A0AAE6IJE3"/>
<dbReference type="RefSeq" id="WP_135197280.1">
    <property type="nucleotide sequence ID" value="NZ_BPKR01000003.1"/>
</dbReference>
<sequence>MSEATVSAVIVTYNRLELLKVSIQKVLGQNTPALKHVIIVNGASTDGTREYLDSLADNRLIIEHLSENLGGAGGFNWGIRQFYEKTQDDLVWVMDDDSMPTETALSKLLTMFNANSDAGWGASKVNWIDGEWSKMNVPAPADGGKTAVFYGQDNWVPIKHATFVSTIFKRELIQKTGLPQKEYFIWGDDIEFTERCSREMTGYFVRDSIVIHASKSNPNPGDIVGELDEARLPRYLLEYRNRLLTSRRRHSLFKFIKTLGHGVLDFIKTLCLPSVKYRWRKLKIIIRGTINGFKFHPEIEKV</sequence>
<evidence type="ECO:0000313" key="7">
    <source>
        <dbReference type="Proteomes" id="UP000321332"/>
    </source>
</evidence>
<evidence type="ECO:0000259" key="5">
    <source>
        <dbReference type="Pfam" id="PF00535"/>
    </source>
</evidence>
<feature type="domain" description="Glycosyltransferase 2-like" evidence="5">
    <location>
        <begin position="7"/>
        <end position="134"/>
    </location>
</feature>
<protein>
    <submittedName>
        <fullName evidence="6">Glycosyltransferase</fullName>
    </submittedName>
</protein>
<name>A0AAE6IJE3_LEUCA</name>
<reference evidence="6 7" key="1">
    <citation type="submission" date="2019-06" db="EMBL/GenBank/DDBJ databases">
        <title>Genome analyses of bacteria isolated from kimchi.</title>
        <authorList>
            <person name="Lee S."/>
            <person name="Ahn S."/>
            <person name="Roh S."/>
        </authorList>
    </citation>
    <scope>NUCLEOTIDE SEQUENCE [LARGE SCALE GENOMIC DNA]</scope>
    <source>
        <strain evidence="6 7">CBA3620</strain>
    </source>
</reference>
<comment type="similarity">
    <text evidence="2">Belongs to the glycosyltransferase 2 family.</text>
</comment>
<dbReference type="InterPro" id="IPR029044">
    <property type="entry name" value="Nucleotide-diphossugar_trans"/>
</dbReference>
<keyword evidence="3" id="KW-0328">Glycosyltransferase</keyword>
<proteinExistence type="inferred from homology"/>
<evidence type="ECO:0000256" key="1">
    <source>
        <dbReference type="ARBA" id="ARBA00004776"/>
    </source>
</evidence>
<dbReference type="Gene3D" id="3.90.550.10">
    <property type="entry name" value="Spore Coat Polysaccharide Biosynthesis Protein SpsA, Chain A"/>
    <property type="match status" value="1"/>
</dbReference>
<dbReference type="CDD" id="cd04185">
    <property type="entry name" value="GT_2_like_b"/>
    <property type="match status" value="1"/>
</dbReference>
<dbReference type="EMBL" id="CP042374">
    <property type="protein sequence ID" value="QEA32954.1"/>
    <property type="molecule type" value="Genomic_DNA"/>
</dbReference>